<dbReference type="SUPFAM" id="SSF51445">
    <property type="entry name" value="(Trans)glycosidases"/>
    <property type="match status" value="1"/>
</dbReference>
<proteinExistence type="inferred from homology"/>
<evidence type="ECO:0000313" key="7">
    <source>
        <dbReference type="EMBL" id="EHI56135.1"/>
    </source>
</evidence>
<dbReference type="InterPro" id="IPR006103">
    <property type="entry name" value="Glyco_hydro_2_cat"/>
</dbReference>
<name>G5GGH5_9FIRM</name>
<dbReference type="PANTHER" id="PTHR42732">
    <property type="entry name" value="BETA-GALACTOSIDASE"/>
    <property type="match status" value="1"/>
</dbReference>
<evidence type="ECO:0000313" key="8">
    <source>
        <dbReference type="Proteomes" id="UP000003011"/>
    </source>
</evidence>
<sequence>MVRGEYISLNGVWEYAISRREKVDIYDGEILVPFSPETYLSGVKRILQPYEYLHYKKVFTIPEGFKKRGILLHFGAVDQECRVYVNGVYEGVHKGGYLPFSFDITNELKDGENIITLTVADRTEKLPYARGKQRLKTTGRLASIFYTPQSGIWQSVWLESVESVYVRELKITPDYDNKKVVIRVERGFAGKKAVFHVENGFNIYGNIQAKNEPRKNSKKDDTYNTEVIDELSIEIYDKGIKKASKGGKPGEDIEIDLGDFKPWSPENPYLYDVSVRLGDDIVRSYFGMRKFDIQNDGKGILRFFLNNKPYFFNGVLDQGYWPESLMTPPSDNAFISDIQSIKSLGYNTIRKHVKIESERFYYHCDRLGMIVWQDMPNGGGDYNMYFVSYMPNIFGNLVRNIKDNFYTLFKRRSRAGRKLYYKELRGMIRHLYNFTCIAAWVPFNEGWGQFDAGKACEFIKKLDKTRFINEACGWFDQGGGDMYSIHNYFRKLLIKKPQKDRVTVLSECGGYACPVKDHIFNEEIYGYRYYESGAELTDNYIRLFKEEIISNIKNGLSAAVYTQLSDIQKEVNGILTYDREKLKLDKERALEIHNALYEEFSRVT</sequence>
<comment type="similarity">
    <text evidence="1">Belongs to the glycosyl hydrolase 2 family.</text>
</comment>
<dbReference type="STRING" id="679200.HMPREF9333_00665"/>
<gene>
    <name evidence="7" type="ORF">HMPREF9333_00665</name>
</gene>
<evidence type="ECO:0000256" key="3">
    <source>
        <dbReference type="ARBA" id="ARBA00023295"/>
    </source>
</evidence>
<dbReference type="HOGENOM" id="CLU_009935_3_1_9"/>
<accession>G5GGH5</accession>
<dbReference type="InterPro" id="IPR006102">
    <property type="entry name" value="Ig-like_GH2"/>
</dbReference>
<dbReference type="Pfam" id="PF02837">
    <property type="entry name" value="Glyco_hydro_2_N"/>
    <property type="match status" value="1"/>
</dbReference>
<dbReference type="InterPro" id="IPR051913">
    <property type="entry name" value="GH2_Domain-Containing"/>
</dbReference>
<feature type="domain" description="Glycosyl hydrolases family 2 sugar binding" evidence="6">
    <location>
        <begin position="54"/>
        <end position="120"/>
    </location>
</feature>
<dbReference type="GO" id="GO:0005975">
    <property type="term" value="P:carbohydrate metabolic process"/>
    <property type="evidence" value="ECO:0007669"/>
    <property type="project" value="InterPro"/>
</dbReference>
<dbReference type="InterPro" id="IPR013783">
    <property type="entry name" value="Ig-like_fold"/>
</dbReference>
<protein>
    <submittedName>
        <fullName evidence="7">Uncharacterized protein</fullName>
    </submittedName>
</protein>
<dbReference type="Gene3D" id="2.60.40.10">
    <property type="entry name" value="Immunoglobulins"/>
    <property type="match status" value="1"/>
</dbReference>
<evidence type="ECO:0000259" key="5">
    <source>
        <dbReference type="Pfam" id="PF02836"/>
    </source>
</evidence>
<dbReference type="SUPFAM" id="SSF49785">
    <property type="entry name" value="Galactose-binding domain-like"/>
    <property type="match status" value="1"/>
</dbReference>
<dbReference type="Proteomes" id="UP000003011">
    <property type="component" value="Unassembled WGS sequence"/>
</dbReference>
<comment type="caution">
    <text evidence="7">The sequence shown here is derived from an EMBL/GenBank/DDBJ whole genome shotgun (WGS) entry which is preliminary data.</text>
</comment>
<reference evidence="7 8" key="1">
    <citation type="submission" date="2011-08" db="EMBL/GenBank/DDBJ databases">
        <title>The Genome Sequence of Johnsonella ignava ATCC 51276.</title>
        <authorList>
            <consortium name="The Broad Institute Genome Sequencing Platform"/>
            <person name="Earl A."/>
            <person name="Ward D."/>
            <person name="Feldgarden M."/>
            <person name="Gevers D."/>
            <person name="Izard J."/>
            <person name="Blanton J.M."/>
            <person name="Baranova O.V."/>
            <person name="Dewhirst F.E."/>
            <person name="Young S.K."/>
            <person name="Zeng Q."/>
            <person name="Gargeya S."/>
            <person name="Fitzgerald M."/>
            <person name="Haas B."/>
            <person name="Abouelleil A."/>
            <person name="Alvarado L."/>
            <person name="Arachchi H.M."/>
            <person name="Berlin A."/>
            <person name="Brown A."/>
            <person name="Chapman S.B."/>
            <person name="Chen Z."/>
            <person name="Dunbar C."/>
            <person name="Freedman E."/>
            <person name="Gearin G."/>
            <person name="Gellesch M."/>
            <person name="Goldberg J."/>
            <person name="Griggs A."/>
            <person name="Gujja S."/>
            <person name="Heiman D."/>
            <person name="Howarth C."/>
            <person name="Larson L."/>
            <person name="Lui A."/>
            <person name="MacDonald P.J.P."/>
            <person name="Montmayeur A."/>
            <person name="Murphy C."/>
            <person name="Neiman D."/>
            <person name="Pearson M."/>
            <person name="Priest M."/>
            <person name="Roberts A."/>
            <person name="Saif S."/>
            <person name="Shea T."/>
            <person name="Shenoy N."/>
            <person name="Sisk P."/>
            <person name="Stolte C."/>
            <person name="Sykes S."/>
            <person name="Wortman J."/>
            <person name="Nusbaum C."/>
            <person name="Birren B."/>
        </authorList>
    </citation>
    <scope>NUCLEOTIDE SEQUENCE [LARGE SCALE GENOMIC DNA]</scope>
    <source>
        <strain evidence="7 8">ATCC 51276</strain>
    </source>
</reference>
<dbReference type="Pfam" id="PF00703">
    <property type="entry name" value="Glyco_hydro_2"/>
    <property type="match status" value="1"/>
</dbReference>
<dbReference type="SUPFAM" id="SSF49303">
    <property type="entry name" value="beta-Galactosidase/glucuronidase domain"/>
    <property type="match status" value="1"/>
</dbReference>
<dbReference type="AlphaFoldDB" id="G5GGH5"/>
<dbReference type="InterPro" id="IPR017853">
    <property type="entry name" value="GH"/>
</dbReference>
<evidence type="ECO:0000256" key="2">
    <source>
        <dbReference type="ARBA" id="ARBA00022801"/>
    </source>
</evidence>
<keyword evidence="2" id="KW-0378">Hydrolase</keyword>
<dbReference type="eggNOG" id="COG3250">
    <property type="taxonomic scope" value="Bacteria"/>
</dbReference>
<feature type="domain" description="Glycoside hydrolase family 2 immunoglobulin-like beta-sandwich" evidence="4">
    <location>
        <begin position="164"/>
        <end position="289"/>
    </location>
</feature>
<dbReference type="PATRIC" id="fig|679200.3.peg.701"/>
<dbReference type="Gene3D" id="3.20.20.80">
    <property type="entry name" value="Glycosidases"/>
    <property type="match status" value="1"/>
</dbReference>
<dbReference type="Gene3D" id="2.60.120.260">
    <property type="entry name" value="Galactose-binding domain-like"/>
    <property type="match status" value="1"/>
</dbReference>
<evidence type="ECO:0000259" key="6">
    <source>
        <dbReference type="Pfam" id="PF02837"/>
    </source>
</evidence>
<dbReference type="Pfam" id="PF02836">
    <property type="entry name" value="Glyco_hydro_2_C"/>
    <property type="match status" value="1"/>
</dbReference>
<keyword evidence="3" id="KW-0326">Glycosidase</keyword>
<feature type="domain" description="Glycoside hydrolase family 2 catalytic" evidence="5">
    <location>
        <begin position="303"/>
        <end position="469"/>
    </location>
</feature>
<keyword evidence="8" id="KW-1185">Reference proteome</keyword>
<dbReference type="InterPro" id="IPR008979">
    <property type="entry name" value="Galactose-bd-like_sf"/>
</dbReference>
<dbReference type="InterPro" id="IPR006104">
    <property type="entry name" value="Glyco_hydro_2_N"/>
</dbReference>
<evidence type="ECO:0000259" key="4">
    <source>
        <dbReference type="Pfam" id="PF00703"/>
    </source>
</evidence>
<dbReference type="EMBL" id="ACZL01000012">
    <property type="protein sequence ID" value="EHI56135.1"/>
    <property type="molecule type" value="Genomic_DNA"/>
</dbReference>
<dbReference type="GO" id="GO:0004553">
    <property type="term" value="F:hydrolase activity, hydrolyzing O-glycosyl compounds"/>
    <property type="evidence" value="ECO:0007669"/>
    <property type="project" value="InterPro"/>
</dbReference>
<dbReference type="PANTHER" id="PTHR42732:SF2">
    <property type="entry name" value="BETA-MANNOSIDASE"/>
    <property type="match status" value="1"/>
</dbReference>
<evidence type="ECO:0000256" key="1">
    <source>
        <dbReference type="ARBA" id="ARBA00007401"/>
    </source>
</evidence>
<organism evidence="7 8">
    <name type="scientific">Johnsonella ignava ATCC 51276</name>
    <dbReference type="NCBI Taxonomy" id="679200"/>
    <lineage>
        <taxon>Bacteria</taxon>
        <taxon>Bacillati</taxon>
        <taxon>Bacillota</taxon>
        <taxon>Clostridia</taxon>
        <taxon>Lachnospirales</taxon>
        <taxon>Lachnospiraceae</taxon>
        <taxon>Johnsonella</taxon>
    </lineage>
</organism>
<dbReference type="InterPro" id="IPR036156">
    <property type="entry name" value="Beta-gal/glucu_dom_sf"/>
</dbReference>